<evidence type="ECO:0000256" key="5">
    <source>
        <dbReference type="SAM" id="Phobius"/>
    </source>
</evidence>
<comment type="caution">
    <text evidence="7">The sequence shown here is derived from an EMBL/GenBank/DDBJ whole genome shotgun (WGS) entry which is preliminary data.</text>
</comment>
<dbReference type="GO" id="GO:0007165">
    <property type="term" value="P:signal transduction"/>
    <property type="evidence" value="ECO:0007669"/>
    <property type="project" value="UniProtKB-KW"/>
</dbReference>
<feature type="transmembrane region" description="Helical" evidence="5">
    <location>
        <begin position="12"/>
        <end position="29"/>
    </location>
</feature>
<keyword evidence="2 3" id="KW-0807">Transducer</keyword>
<dbReference type="InterPro" id="IPR004089">
    <property type="entry name" value="MCPsignal_dom"/>
</dbReference>
<dbReference type="GO" id="GO:0016020">
    <property type="term" value="C:membrane"/>
    <property type="evidence" value="ECO:0007669"/>
    <property type="project" value="UniProtKB-SubCell"/>
</dbReference>
<name>A0A7X4LHT7_9VIBR</name>
<protein>
    <recommendedName>
        <fullName evidence="6">Methyl-accepting transducer domain-containing protein</fullName>
    </recommendedName>
</protein>
<feature type="coiled-coil region" evidence="4">
    <location>
        <begin position="92"/>
        <end position="133"/>
    </location>
</feature>
<keyword evidence="5" id="KW-0812">Transmembrane</keyword>
<evidence type="ECO:0000256" key="2">
    <source>
        <dbReference type="ARBA" id="ARBA00023224"/>
    </source>
</evidence>
<comment type="subcellular location">
    <subcellularLocation>
        <location evidence="1">Membrane</location>
    </subcellularLocation>
</comment>
<keyword evidence="4" id="KW-0175">Coiled coil</keyword>
<accession>A0A7X4LHT7</accession>
<gene>
    <name evidence="7" type="ORF">F9817_01635</name>
</gene>
<dbReference type="Proteomes" id="UP000462621">
    <property type="component" value="Unassembled WGS sequence"/>
</dbReference>
<dbReference type="EMBL" id="WEKT01000002">
    <property type="protein sequence ID" value="MZI91906.1"/>
    <property type="molecule type" value="Genomic_DNA"/>
</dbReference>
<evidence type="ECO:0000256" key="1">
    <source>
        <dbReference type="ARBA" id="ARBA00004370"/>
    </source>
</evidence>
<dbReference type="SUPFAM" id="SSF58104">
    <property type="entry name" value="Methyl-accepting chemotaxis protein (MCP) signaling domain"/>
    <property type="match status" value="1"/>
</dbReference>
<keyword evidence="5" id="KW-0472">Membrane</keyword>
<keyword evidence="8" id="KW-1185">Reference proteome</keyword>
<reference evidence="7 8" key="1">
    <citation type="submission" date="2019-10" db="EMBL/GenBank/DDBJ databases">
        <title>Vibrio sp. nov. isolated from a shrimp pond.</title>
        <authorList>
            <person name="Gomez-Gil B."/>
            <person name="Enciso-Ibarra J."/>
            <person name="Enciso-Ibarra K."/>
            <person name="Bolan-Mejia C."/>
        </authorList>
    </citation>
    <scope>NUCLEOTIDE SEQUENCE [LARGE SCALE GENOMIC DNA]</scope>
    <source>
        <strain evidence="7 8">CAIM 722</strain>
    </source>
</reference>
<evidence type="ECO:0000259" key="6">
    <source>
        <dbReference type="PROSITE" id="PS50111"/>
    </source>
</evidence>
<evidence type="ECO:0000256" key="4">
    <source>
        <dbReference type="SAM" id="Coils"/>
    </source>
</evidence>
<dbReference type="PANTHER" id="PTHR32089">
    <property type="entry name" value="METHYL-ACCEPTING CHEMOTAXIS PROTEIN MCPB"/>
    <property type="match status" value="1"/>
</dbReference>
<dbReference type="GO" id="GO:0006935">
    <property type="term" value="P:chemotaxis"/>
    <property type="evidence" value="ECO:0007669"/>
    <property type="project" value="UniProtKB-ARBA"/>
</dbReference>
<dbReference type="PROSITE" id="PS50111">
    <property type="entry name" value="CHEMOTAXIS_TRANSDUC_2"/>
    <property type="match status" value="1"/>
</dbReference>
<dbReference type="PANTHER" id="PTHR32089:SF112">
    <property type="entry name" value="LYSOZYME-LIKE PROTEIN-RELATED"/>
    <property type="match status" value="1"/>
</dbReference>
<feature type="domain" description="Methyl-accepting transducer" evidence="6">
    <location>
        <begin position="102"/>
        <end position="342"/>
    </location>
</feature>
<organism evidence="7 8">
    <name type="scientific">Vibrio eleionomae</name>
    <dbReference type="NCBI Taxonomy" id="2653505"/>
    <lineage>
        <taxon>Bacteria</taxon>
        <taxon>Pseudomonadati</taxon>
        <taxon>Pseudomonadota</taxon>
        <taxon>Gammaproteobacteria</taxon>
        <taxon>Vibrionales</taxon>
        <taxon>Vibrionaceae</taxon>
        <taxon>Vibrio</taxon>
    </lineage>
</organism>
<feature type="transmembrane region" description="Helical" evidence="5">
    <location>
        <begin position="35"/>
        <end position="54"/>
    </location>
</feature>
<evidence type="ECO:0000256" key="3">
    <source>
        <dbReference type="PROSITE-ProRule" id="PRU00284"/>
    </source>
</evidence>
<dbReference type="Pfam" id="PF00015">
    <property type="entry name" value="MCPsignal"/>
    <property type="match status" value="1"/>
</dbReference>
<dbReference type="AlphaFoldDB" id="A0A7X4LHT7"/>
<dbReference type="RefSeq" id="WP_161153220.1">
    <property type="nucleotide sequence ID" value="NZ_WEKT01000002.1"/>
</dbReference>
<evidence type="ECO:0000313" key="7">
    <source>
        <dbReference type="EMBL" id="MZI91906.1"/>
    </source>
</evidence>
<dbReference type="SMART" id="SM00283">
    <property type="entry name" value="MA"/>
    <property type="match status" value="1"/>
</dbReference>
<dbReference type="Gene3D" id="1.10.287.950">
    <property type="entry name" value="Methyl-accepting chemotaxis protein"/>
    <property type="match status" value="1"/>
</dbReference>
<proteinExistence type="predicted"/>
<keyword evidence="5" id="KW-1133">Transmembrane helix</keyword>
<evidence type="ECO:0000313" key="8">
    <source>
        <dbReference type="Proteomes" id="UP000462621"/>
    </source>
</evidence>
<sequence length="342" mass="37698">MLFELPIFRKIVAIDAMVIIALLAHYGLADTPFSISTYFACLFVFVAISGFTLYHSLASVLQQVQVKLQQSLPNQRSQYSDAVSPSRLFTKLEQLIERQAQQAQQINLLTEEKRQWQEAIAQTKNHHEKLSEQTSTSLSNTLQTFEHLQQDMGSLFDIVQSTQEHSSVVHNDILGACANLEASAKATKDDADFINQFKGQLAELAQSVSTINALALEINEISDQTNLLALNAAIEAARAGEKGRGFAVVADEVRNLATRARTSSSKIEQSIEMVIEHANTSAKAVERISSHVDQAVIYTNAEKESMNGISQRLAGVCQQINQIASLTTKQEQMVAAAHRQLV</sequence>